<keyword evidence="1" id="KW-0812">Transmembrane</keyword>
<proteinExistence type="predicted"/>
<dbReference type="Proteomes" id="UP000429644">
    <property type="component" value="Unassembled WGS sequence"/>
</dbReference>
<organism evidence="2 3">
    <name type="scientific">Georgenia ruanii</name>
    <dbReference type="NCBI Taxonomy" id="348442"/>
    <lineage>
        <taxon>Bacteria</taxon>
        <taxon>Bacillati</taxon>
        <taxon>Actinomycetota</taxon>
        <taxon>Actinomycetes</taxon>
        <taxon>Micrococcales</taxon>
        <taxon>Bogoriellaceae</taxon>
        <taxon>Georgenia</taxon>
    </lineage>
</organism>
<evidence type="ECO:0000313" key="2">
    <source>
        <dbReference type="EMBL" id="MPV90555.1"/>
    </source>
</evidence>
<feature type="transmembrane region" description="Helical" evidence="1">
    <location>
        <begin position="30"/>
        <end position="48"/>
    </location>
</feature>
<reference evidence="2 3" key="1">
    <citation type="submission" date="2019-10" db="EMBL/GenBank/DDBJ databases">
        <title>Georgenia wutianyii sp. nov. and Georgenia yuyongxinii sp. nov. isolated from plateau pika (Ochotona curzoniae) in the Qinghai-Tibet plateau of China.</title>
        <authorList>
            <person name="Tian Z."/>
        </authorList>
    </citation>
    <scope>NUCLEOTIDE SEQUENCE [LARGE SCALE GENOMIC DNA]</scope>
    <source>
        <strain evidence="2 3">JCM 15130</strain>
    </source>
</reference>
<feature type="transmembrane region" description="Helical" evidence="1">
    <location>
        <begin position="55"/>
        <end position="74"/>
    </location>
</feature>
<feature type="transmembrane region" description="Helical" evidence="1">
    <location>
        <begin position="135"/>
        <end position="158"/>
    </location>
</feature>
<dbReference type="InterPro" id="IPR052712">
    <property type="entry name" value="Acid_resist_chaperone_HdeD"/>
</dbReference>
<dbReference type="GO" id="GO:0005886">
    <property type="term" value="C:plasma membrane"/>
    <property type="evidence" value="ECO:0007669"/>
    <property type="project" value="TreeGrafter"/>
</dbReference>
<dbReference type="InterPro" id="IPR005325">
    <property type="entry name" value="DUF308_memb"/>
</dbReference>
<dbReference type="PANTHER" id="PTHR34989">
    <property type="entry name" value="PROTEIN HDED"/>
    <property type="match status" value="1"/>
</dbReference>
<evidence type="ECO:0000256" key="1">
    <source>
        <dbReference type="SAM" id="Phobius"/>
    </source>
</evidence>
<protein>
    <submittedName>
        <fullName evidence="2">HdeD family acid-resistance protein</fullName>
    </submittedName>
</protein>
<feature type="non-terminal residue" evidence="2">
    <location>
        <position position="1"/>
    </location>
</feature>
<gene>
    <name evidence="2" type="ORF">GB882_17930</name>
</gene>
<dbReference type="AlphaFoldDB" id="A0A7J9V0Z0"/>
<feature type="transmembrane region" description="Helical" evidence="1">
    <location>
        <begin position="110"/>
        <end position="129"/>
    </location>
</feature>
<dbReference type="PANTHER" id="PTHR34989:SF1">
    <property type="entry name" value="PROTEIN HDED"/>
    <property type="match status" value="1"/>
</dbReference>
<dbReference type="EMBL" id="WHPD01003852">
    <property type="protein sequence ID" value="MPV90555.1"/>
    <property type="molecule type" value="Genomic_DNA"/>
</dbReference>
<feature type="transmembrane region" description="Helical" evidence="1">
    <location>
        <begin position="80"/>
        <end position="103"/>
    </location>
</feature>
<keyword evidence="1" id="KW-1133">Transmembrane helix</keyword>
<accession>A0A7J9V0Z0</accession>
<name>A0A7J9V0Z0_9MICO</name>
<sequence length="179" mass="18372">VRGAVAIIFAIVILLWPGIALATLIALVGAYALVSGIAMIVGAFSVPIRGGQRAWIIFEGLLGIAVGVVVFVWPNLSALGLLYAIAAWAILVGILEIVLAFVLPFTGGRTLLLALGGVLWAAFGVIMFARPGAGAVALLALIAAFAFVTGVMHIGLALDLRRLDMNLNPVAPPGARPTA</sequence>
<keyword evidence="3" id="KW-1185">Reference proteome</keyword>
<comment type="caution">
    <text evidence="2">The sequence shown here is derived from an EMBL/GenBank/DDBJ whole genome shotgun (WGS) entry which is preliminary data.</text>
</comment>
<keyword evidence="1" id="KW-0472">Membrane</keyword>
<evidence type="ECO:0000313" key="3">
    <source>
        <dbReference type="Proteomes" id="UP000429644"/>
    </source>
</evidence>
<dbReference type="Pfam" id="PF03729">
    <property type="entry name" value="DUF308"/>
    <property type="match status" value="2"/>
</dbReference>